<dbReference type="AlphaFoldDB" id="A0A834I167"/>
<reference evidence="2" key="1">
    <citation type="submission" date="2020-08" db="EMBL/GenBank/DDBJ databases">
        <title>Genome sequencing and assembly of the red palm weevil Rhynchophorus ferrugineus.</title>
        <authorList>
            <person name="Dias G.B."/>
            <person name="Bergman C.M."/>
            <person name="Manee M."/>
        </authorList>
    </citation>
    <scope>NUCLEOTIDE SEQUENCE</scope>
    <source>
        <strain evidence="2">AA-2017</strain>
        <tissue evidence="2">Whole larva</tissue>
    </source>
</reference>
<keyword evidence="3" id="KW-1185">Reference proteome</keyword>
<proteinExistence type="predicted"/>
<keyword evidence="1" id="KW-1133">Transmembrane helix</keyword>
<protein>
    <submittedName>
        <fullName evidence="2">Uncharacterized protein</fullName>
    </submittedName>
</protein>
<gene>
    <name evidence="2" type="ORF">GWI33_016741</name>
</gene>
<feature type="transmembrane region" description="Helical" evidence="1">
    <location>
        <begin position="85"/>
        <end position="107"/>
    </location>
</feature>
<organism evidence="2 3">
    <name type="scientific">Rhynchophorus ferrugineus</name>
    <name type="common">Red palm weevil</name>
    <name type="synonym">Curculio ferrugineus</name>
    <dbReference type="NCBI Taxonomy" id="354439"/>
    <lineage>
        <taxon>Eukaryota</taxon>
        <taxon>Metazoa</taxon>
        <taxon>Ecdysozoa</taxon>
        <taxon>Arthropoda</taxon>
        <taxon>Hexapoda</taxon>
        <taxon>Insecta</taxon>
        <taxon>Pterygota</taxon>
        <taxon>Neoptera</taxon>
        <taxon>Endopterygota</taxon>
        <taxon>Coleoptera</taxon>
        <taxon>Polyphaga</taxon>
        <taxon>Cucujiformia</taxon>
        <taxon>Curculionidae</taxon>
        <taxon>Dryophthorinae</taxon>
        <taxon>Rhynchophorus</taxon>
    </lineage>
</organism>
<feature type="transmembrane region" description="Helical" evidence="1">
    <location>
        <begin position="49"/>
        <end position="73"/>
    </location>
</feature>
<sequence length="141" mass="16394">MRRLKDKKQYNGGHVLNILSTFRFLRFLCAAFGLVYLRMDNQTGKLKKLNGKISALYTTVYMVLYLMFFLPAWSHKVDNTRAPLLFQWTTDIFLLVLSLSVFIRVGLGLPLRNVLTAWINLLSDYDQAFQDIGKIFIHVKT</sequence>
<feature type="transmembrane region" description="Helical" evidence="1">
    <location>
        <begin position="15"/>
        <end position="37"/>
    </location>
</feature>
<accession>A0A834I167</accession>
<dbReference type="Proteomes" id="UP000625711">
    <property type="component" value="Unassembled WGS sequence"/>
</dbReference>
<keyword evidence="1" id="KW-0472">Membrane</keyword>
<keyword evidence="1" id="KW-0812">Transmembrane</keyword>
<comment type="caution">
    <text evidence="2">The sequence shown here is derived from an EMBL/GenBank/DDBJ whole genome shotgun (WGS) entry which is preliminary data.</text>
</comment>
<evidence type="ECO:0000256" key="1">
    <source>
        <dbReference type="SAM" id="Phobius"/>
    </source>
</evidence>
<evidence type="ECO:0000313" key="2">
    <source>
        <dbReference type="EMBL" id="KAF7270276.1"/>
    </source>
</evidence>
<name>A0A834I167_RHYFE</name>
<dbReference type="EMBL" id="JAACXV010014117">
    <property type="protein sequence ID" value="KAF7270276.1"/>
    <property type="molecule type" value="Genomic_DNA"/>
</dbReference>
<evidence type="ECO:0000313" key="3">
    <source>
        <dbReference type="Proteomes" id="UP000625711"/>
    </source>
</evidence>